<keyword evidence="5 10" id="KW-0489">Methyltransferase</keyword>
<evidence type="ECO:0000256" key="8">
    <source>
        <dbReference type="ARBA" id="ARBA00022989"/>
    </source>
</evidence>
<dbReference type="PANTHER" id="PTHR13200">
    <property type="entry name" value="EEF1A LYSINE METHYLTRANSFERASE 1"/>
    <property type="match status" value="1"/>
</dbReference>
<proteinExistence type="inferred from homology"/>
<dbReference type="PaxDb" id="4081-Solyc10g081600.1.1"/>
<reference evidence="14" key="1">
    <citation type="journal article" date="2012" name="Nature">
        <title>The tomato genome sequence provides insights into fleshy fruit evolution.</title>
        <authorList>
            <consortium name="Tomato Genome Consortium"/>
        </authorList>
    </citation>
    <scope>NUCLEOTIDE SEQUENCE [LARGE SCALE GENOMIC DNA]</scope>
    <source>
        <strain evidence="14">cv. Heinz 1706</strain>
    </source>
</reference>
<feature type="compositionally biased region" description="Polar residues" evidence="11">
    <location>
        <begin position="530"/>
        <end position="539"/>
    </location>
</feature>
<evidence type="ECO:0000256" key="7">
    <source>
        <dbReference type="ARBA" id="ARBA00022692"/>
    </source>
</evidence>
<dbReference type="Pfam" id="PF01694">
    <property type="entry name" value="Rhomboid"/>
    <property type="match status" value="1"/>
</dbReference>
<comment type="similarity">
    <text evidence="10">Belongs to the class I-like SAM-binding methyltransferase superfamily. EFM5 family.</text>
</comment>
<comment type="subcellular location">
    <subcellularLocation>
        <location evidence="2 10">Cytoplasm</location>
    </subcellularLocation>
    <subcellularLocation>
        <location evidence="1">Membrane</location>
        <topology evidence="1">Multi-pass membrane protein</topology>
    </subcellularLocation>
</comment>
<dbReference type="AlphaFoldDB" id="A0A3Q7ILE5"/>
<dbReference type="Pfam" id="PF00627">
    <property type="entry name" value="UBA"/>
    <property type="match status" value="1"/>
</dbReference>
<feature type="transmembrane region" description="Helical" evidence="12">
    <location>
        <begin position="413"/>
        <end position="435"/>
    </location>
</feature>
<dbReference type="InterPro" id="IPR035952">
    <property type="entry name" value="Rhomboid-like_sf"/>
</dbReference>
<comment type="function">
    <text evidence="10">S-adenosyl-L-methionine-dependent protein-lysine N-methyltransferase that methylates elongation factor 1-alpha.</text>
</comment>
<dbReference type="STRING" id="4081.A0A3Q7ILE5"/>
<dbReference type="FunFam" id="1.20.1540.10:FF:000008">
    <property type="entry name" value="RHOMBOID-like protein 13"/>
    <property type="match status" value="1"/>
</dbReference>
<dbReference type="Gene3D" id="1.20.1540.10">
    <property type="entry name" value="Rhomboid-like"/>
    <property type="match status" value="1"/>
</dbReference>
<dbReference type="EnsemblPlants" id="Solyc10g081600.2.1">
    <property type="protein sequence ID" value="Solyc10g081600.2.1"/>
    <property type="gene ID" value="Solyc10g081600.2"/>
</dbReference>
<keyword evidence="6 10" id="KW-0808">Transferase</keyword>
<dbReference type="FunCoup" id="A0A3Q7ILE5">
    <property type="interactions" value="1793"/>
</dbReference>
<evidence type="ECO:0000256" key="9">
    <source>
        <dbReference type="ARBA" id="ARBA00023136"/>
    </source>
</evidence>
<feature type="region of interest" description="Disordered" evidence="11">
    <location>
        <begin position="654"/>
        <end position="682"/>
    </location>
</feature>
<evidence type="ECO:0000256" key="12">
    <source>
        <dbReference type="SAM" id="Phobius"/>
    </source>
</evidence>
<dbReference type="Gene3D" id="1.10.8.10">
    <property type="entry name" value="DNA helicase RuvA subunit, C-terminal domain"/>
    <property type="match status" value="1"/>
</dbReference>
<dbReference type="SUPFAM" id="SSF144091">
    <property type="entry name" value="Rhomboid-like"/>
    <property type="match status" value="1"/>
</dbReference>
<dbReference type="OMA" id="HLMDECA"/>
<protein>
    <recommendedName>
        <fullName evidence="10">Protein-lysine N-methyltransferase</fullName>
        <ecNumber evidence="10">2.1.1.-</ecNumber>
    </recommendedName>
</protein>
<evidence type="ECO:0000256" key="11">
    <source>
        <dbReference type="SAM" id="MobiDB-lite"/>
    </source>
</evidence>
<evidence type="ECO:0000256" key="2">
    <source>
        <dbReference type="ARBA" id="ARBA00004496"/>
    </source>
</evidence>
<dbReference type="PANTHER" id="PTHR13200:SF0">
    <property type="entry name" value="EEF1A LYSINE METHYLTRANSFERASE 1"/>
    <property type="match status" value="1"/>
</dbReference>
<feature type="domain" description="UBA" evidence="13">
    <location>
        <begin position="614"/>
        <end position="653"/>
    </location>
</feature>
<dbReference type="SMART" id="SM01160">
    <property type="entry name" value="DUF1751"/>
    <property type="match status" value="1"/>
</dbReference>
<dbReference type="PROSITE" id="PS00092">
    <property type="entry name" value="N6_MTASE"/>
    <property type="match status" value="1"/>
</dbReference>
<feature type="region of interest" description="Disordered" evidence="11">
    <location>
        <begin position="530"/>
        <end position="588"/>
    </location>
</feature>
<dbReference type="InterPro" id="IPR015940">
    <property type="entry name" value="UBA"/>
</dbReference>
<feature type="region of interest" description="Disordered" evidence="11">
    <location>
        <begin position="1"/>
        <end position="21"/>
    </location>
</feature>
<sequence length="682" mass="74798">METARDTVQHDAVLPAGDDDTPTLSSHALEALKEFLAEQSRAVEEASSAAAEDDVALVSEDWRLSQFWYNRETAETVANEVLNLCRSIDSPAIACIACPTLYAYLKKIDPNAPAQILEYDKRFEQYGSEFTFYDYNLPEDLPSSMKHSYPIIVADPPYLNCLQSNSIHCLITGFSPLDGMSQECLEKVAKTISFLTRPGQAYLLLLTGEVQSGRASELLGLRPCAFRPDHSSKLGNEFRLFTNYDPGTRLGGWEQAGLQTRMGQWWEGIPILTSAIVVVCGIIYLVCLLVGYDSFAEVCFWPSAVISRFQVYRIFTSILFHGSLLHVLFNMLALVPLGSELERIMGSVRLLYIIVLLAISNALLHLLIALLVAHNPLHPYPYFMDECAIGFSGILFSMIVMETSLSGAQTRSVFGLFNVPAKWYALILLVVFQLVMTNVSLLGHLCGILSGFAYTYGLFNVLIPGTSFFSAIESSTWLSTCVRRPKFIMCTGGNGAGYLPTHSNQTVTSRSEVLSGNIWENLSSWMPQRESSLSAQPVTDDSRFPGRGRTLSSQTTTTNHDSTLQARLLDGSSSPERSSPTATIAGERSLAGRLSAVDTTTTATRPLGQQASIPSDEEVQKLVAMGFEKTQVEVALAAAEGDLNVAVEILMSQQAQESPRAHNRRDAGSEMSYASWAGIQNS</sequence>
<comment type="similarity">
    <text evidence="3">Belongs to the peptidase S54 family.</text>
</comment>
<evidence type="ECO:0000313" key="14">
    <source>
        <dbReference type="EnsemblPlants" id="Solyc10g081600.2.1"/>
    </source>
</evidence>
<dbReference type="SMART" id="SM00165">
    <property type="entry name" value="UBA"/>
    <property type="match status" value="1"/>
</dbReference>
<accession>A0A3Q7ILE5</accession>
<dbReference type="GO" id="GO:0005789">
    <property type="term" value="C:endoplasmic reticulum membrane"/>
    <property type="evidence" value="ECO:0000318"/>
    <property type="project" value="GO_Central"/>
</dbReference>
<dbReference type="InterPro" id="IPR022764">
    <property type="entry name" value="Peptidase_S54_rhomboid_dom"/>
</dbReference>
<dbReference type="InterPro" id="IPR019369">
    <property type="entry name" value="Efm5/EEF1AKMT1"/>
</dbReference>
<feature type="compositionally biased region" description="Polar residues" evidence="11">
    <location>
        <begin position="550"/>
        <end position="582"/>
    </location>
</feature>
<dbReference type="InterPro" id="IPR002052">
    <property type="entry name" value="DNA_methylase_N6_adenine_CS"/>
</dbReference>
<dbReference type="Pfam" id="PF10237">
    <property type="entry name" value="N6-adenineMlase"/>
    <property type="match status" value="1"/>
</dbReference>
<feature type="transmembrane region" description="Helical" evidence="12">
    <location>
        <begin position="350"/>
        <end position="374"/>
    </location>
</feature>
<dbReference type="InterPro" id="IPR009060">
    <property type="entry name" value="UBA-like_sf"/>
</dbReference>
<dbReference type="HAMAP" id="MF_03187">
    <property type="entry name" value="Methyltr_EFM5"/>
    <property type="match status" value="1"/>
</dbReference>
<feature type="transmembrane region" description="Helical" evidence="12">
    <location>
        <begin position="380"/>
        <end position="401"/>
    </location>
</feature>
<reference evidence="14" key="2">
    <citation type="submission" date="2019-01" db="UniProtKB">
        <authorList>
            <consortium name="EnsemblPlants"/>
        </authorList>
    </citation>
    <scope>IDENTIFICATION</scope>
    <source>
        <strain evidence="14">cv. Heinz 1706</strain>
    </source>
</reference>
<evidence type="ECO:0000256" key="1">
    <source>
        <dbReference type="ARBA" id="ARBA00004141"/>
    </source>
</evidence>
<feature type="transmembrane region" description="Helical" evidence="12">
    <location>
        <begin position="312"/>
        <end position="338"/>
    </location>
</feature>
<dbReference type="InParanoid" id="A0A3Q7ILE5"/>
<dbReference type="InterPro" id="IPR041370">
    <property type="entry name" value="Mlase_EEF1AKMT1/ZCCHC4"/>
</dbReference>
<keyword evidence="7 12" id="KW-0812">Transmembrane</keyword>
<feature type="transmembrane region" description="Helical" evidence="12">
    <location>
        <begin position="269"/>
        <end position="292"/>
    </location>
</feature>
<dbReference type="PROSITE" id="PS50030">
    <property type="entry name" value="UBA"/>
    <property type="match status" value="1"/>
</dbReference>
<name>A0A3Q7ILE5_SOLLC</name>
<dbReference type="Proteomes" id="UP000004994">
    <property type="component" value="Chromosome 10"/>
</dbReference>
<organism evidence="14">
    <name type="scientific">Solanum lycopersicum</name>
    <name type="common">Tomato</name>
    <name type="synonym">Lycopersicon esculentum</name>
    <dbReference type="NCBI Taxonomy" id="4081"/>
    <lineage>
        <taxon>Eukaryota</taxon>
        <taxon>Viridiplantae</taxon>
        <taxon>Streptophyta</taxon>
        <taxon>Embryophyta</taxon>
        <taxon>Tracheophyta</taxon>
        <taxon>Spermatophyta</taxon>
        <taxon>Magnoliopsida</taxon>
        <taxon>eudicotyledons</taxon>
        <taxon>Gunneridae</taxon>
        <taxon>Pentapetalae</taxon>
        <taxon>asterids</taxon>
        <taxon>lamiids</taxon>
        <taxon>Solanales</taxon>
        <taxon>Solanaceae</taxon>
        <taxon>Solanoideae</taxon>
        <taxon>Solaneae</taxon>
        <taxon>Solanum</taxon>
        <taxon>Solanum subgen. Lycopersicon</taxon>
    </lineage>
</organism>
<keyword evidence="4 10" id="KW-0963">Cytoplasm</keyword>
<dbReference type="GO" id="GO:0032259">
    <property type="term" value="P:methylation"/>
    <property type="evidence" value="ECO:0007669"/>
    <property type="project" value="UniProtKB-KW"/>
</dbReference>
<dbReference type="GO" id="GO:0030968">
    <property type="term" value="P:endoplasmic reticulum unfolded protein response"/>
    <property type="evidence" value="ECO:0000318"/>
    <property type="project" value="GO_Central"/>
</dbReference>
<dbReference type="GO" id="GO:0016279">
    <property type="term" value="F:protein-lysine N-methyltransferase activity"/>
    <property type="evidence" value="ECO:0007669"/>
    <property type="project" value="UniProtKB-UniRule"/>
</dbReference>
<evidence type="ECO:0000256" key="4">
    <source>
        <dbReference type="ARBA" id="ARBA00022490"/>
    </source>
</evidence>
<keyword evidence="15" id="KW-1185">Reference proteome</keyword>
<evidence type="ECO:0000256" key="5">
    <source>
        <dbReference type="ARBA" id="ARBA00022603"/>
    </source>
</evidence>
<evidence type="ECO:0000256" key="3">
    <source>
        <dbReference type="ARBA" id="ARBA00009045"/>
    </source>
</evidence>
<evidence type="ECO:0000259" key="13">
    <source>
        <dbReference type="PROSITE" id="PS50030"/>
    </source>
</evidence>
<evidence type="ECO:0000256" key="10">
    <source>
        <dbReference type="HAMAP-Rule" id="MF_03187"/>
    </source>
</evidence>
<dbReference type="Gramene" id="Solyc10g081600.2.1">
    <property type="protein sequence ID" value="Solyc10g081600.2.1"/>
    <property type="gene ID" value="Solyc10g081600.2"/>
</dbReference>
<dbReference type="GO" id="GO:0003676">
    <property type="term" value="F:nucleic acid binding"/>
    <property type="evidence" value="ECO:0007669"/>
    <property type="project" value="InterPro"/>
</dbReference>
<dbReference type="CDD" id="cd14287">
    <property type="entry name" value="UBA_At3g58460_like"/>
    <property type="match status" value="1"/>
</dbReference>
<keyword evidence="9 12" id="KW-0472">Membrane</keyword>
<evidence type="ECO:0000313" key="15">
    <source>
        <dbReference type="Proteomes" id="UP000004994"/>
    </source>
</evidence>
<dbReference type="EC" id="2.1.1.-" evidence="10"/>
<evidence type="ECO:0000256" key="6">
    <source>
        <dbReference type="ARBA" id="ARBA00022679"/>
    </source>
</evidence>
<dbReference type="GO" id="GO:0005047">
    <property type="term" value="F:signal recognition particle binding"/>
    <property type="evidence" value="ECO:0000318"/>
    <property type="project" value="GO_Central"/>
</dbReference>
<dbReference type="GO" id="GO:0004252">
    <property type="term" value="F:serine-type endopeptidase activity"/>
    <property type="evidence" value="ECO:0007669"/>
    <property type="project" value="InterPro"/>
</dbReference>
<feature type="transmembrane region" description="Helical" evidence="12">
    <location>
        <begin position="441"/>
        <end position="463"/>
    </location>
</feature>
<dbReference type="GO" id="GO:0036503">
    <property type="term" value="P:ERAD pathway"/>
    <property type="evidence" value="ECO:0000318"/>
    <property type="project" value="GO_Central"/>
</dbReference>
<dbReference type="SUPFAM" id="SSF46934">
    <property type="entry name" value="UBA-like"/>
    <property type="match status" value="1"/>
</dbReference>
<keyword evidence="8 12" id="KW-1133">Transmembrane helix</keyword>